<dbReference type="EMBL" id="CAUYUJ010016171">
    <property type="protein sequence ID" value="CAK0862545.1"/>
    <property type="molecule type" value="Genomic_DNA"/>
</dbReference>
<comment type="caution">
    <text evidence="2">The sequence shown here is derived from an EMBL/GenBank/DDBJ whole genome shotgun (WGS) entry which is preliminary data.</text>
</comment>
<dbReference type="Proteomes" id="UP001189429">
    <property type="component" value="Unassembled WGS sequence"/>
</dbReference>
<gene>
    <name evidence="2" type="ORF">PCOR1329_LOCUS50938</name>
</gene>
<keyword evidence="3" id="KW-1185">Reference proteome</keyword>
<feature type="region of interest" description="Disordered" evidence="1">
    <location>
        <begin position="159"/>
        <end position="217"/>
    </location>
</feature>
<feature type="region of interest" description="Disordered" evidence="1">
    <location>
        <begin position="84"/>
        <end position="134"/>
    </location>
</feature>
<evidence type="ECO:0000313" key="2">
    <source>
        <dbReference type="EMBL" id="CAK0862545.1"/>
    </source>
</evidence>
<accession>A0ABN9URA6</accession>
<evidence type="ECO:0000313" key="3">
    <source>
        <dbReference type="Proteomes" id="UP001189429"/>
    </source>
</evidence>
<reference evidence="2" key="1">
    <citation type="submission" date="2023-10" db="EMBL/GenBank/DDBJ databases">
        <authorList>
            <person name="Chen Y."/>
            <person name="Shah S."/>
            <person name="Dougan E. K."/>
            <person name="Thang M."/>
            <person name="Chan C."/>
        </authorList>
    </citation>
    <scope>NUCLEOTIDE SEQUENCE [LARGE SCALE GENOMIC DNA]</scope>
</reference>
<feature type="compositionally biased region" description="Basic and acidic residues" evidence="1">
    <location>
        <begin position="117"/>
        <end position="134"/>
    </location>
</feature>
<protein>
    <submittedName>
        <fullName evidence="2">Uncharacterized protein</fullName>
    </submittedName>
</protein>
<proteinExistence type="predicted"/>
<sequence length="470" mass="50240">MLQDSRFDNVRARTRRTTDQLARETYAKAWPHVAAIIHKVEHRVLREWIKNPNRQGQKEHLETADQDCKLGCVATFCERELVSTHHSPSPWGRPAEATDREGPMVEGGEVAPPATARSEHRDQGEATAEGNDRLQDKAHGGIWLAIDLHRALHLEKADQYGKRSEPADETAGTADRPPLQWGKPATSEGHWRGEVHRRAASSKGQRGGMRGHFAPVGDGITGCQKSGLYSTTPGAKTFEAPRRLQLGDPEAGGSLSLQARALGVPPTLKRGAMPCEGPCSVETLKRGALPCGAFLFWPLAGASPPVAGARRCRRGGASAALPALLLAARALSEAAGRDWRSDEDFLGGLGADALGRTVADYASAPAAPQAVPSPLAAGPRGGGWSPAAYGRAGPGARCDVAVLEAPVDPNELVEHVLRSQPVLMRGEAAAYKFRKRFRKERLSLRGTAAGASRSARCPTALSSAWRAMSR</sequence>
<evidence type="ECO:0000256" key="1">
    <source>
        <dbReference type="SAM" id="MobiDB-lite"/>
    </source>
</evidence>
<name>A0ABN9URA6_9DINO</name>
<organism evidence="2 3">
    <name type="scientific">Prorocentrum cordatum</name>
    <dbReference type="NCBI Taxonomy" id="2364126"/>
    <lineage>
        <taxon>Eukaryota</taxon>
        <taxon>Sar</taxon>
        <taxon>Alveolata</taxon>
        <taxon>Dinophyceae</taxon>
        <taxon>Prorocentrales</taxon>
        <taxon>Prorocentraceae</taxon>
        <taxon>Prorocentrum</taxon>
    </lineage>
</organism>